<gene>
    <name evidence="3" type="ORF">NDU88_004555</name>
</gene>
<dbReference type="FunFam" id="1.10.720.40:FF:000001">
    <property type="entry name" value="LEM domain containing 2, isoform CRA_a"/>
    <property type="match status" value="1"/>
</dbReference>
<dbReference type="InterPro" id="IPR003887">
    <property type="entry name" value="LEM_dom"/>
</dbReference>
<evidence type="ECO:0000313" key="4">
    <source>
        <dbReference type="Proteomes" id="UP001066276"/>
    </source>
</evidence>
<proteinExistence type="predicted"/>
<evidence type="ECO:0000313" key="3">
    <source>
        <dbReference type="EMBL" id="KAJ1138164.1"/>
    </source>
</evidence>
<keyword evidence="4" id="KW-1185">Reference proteome</keyword>
<dbReference type="PROSITE" id="PS50954">
    <property type="entry name" value="LEM"/>
    <property type="match status" value="1"/>
</dbReference>
<dbReference type="Pfam" id="PF03020">
    <property type="entry name" value="LEM"/>
    <property type="match status" value="1"/>
</dbReference>
<dbReference type="InterPro" id="IPR051656">
    <property type="entry name" value="LEM_domain"/>
</dbReference>
<protein>
    <recommendedName>
        <fullName evidence="2">LEM domain-containing protein</fullName>
    </recommendedName>
</protein>
<organism evidence="3 4">
    <name type="scientific">Pleurodeles waltl</name>
    <name type="common">Iberian ribbed newt</name>
    <dbReference type="NCBI Taxonomy" id="8319"/>
    <lineage>
        <taxon>Eukaryota</taxon>
        <taxon>Metazoa</taxon>
        <taxon>Chordata</taxon>
        <taxon>Craniata</taxon>
        <taxon>Vertebrata</taxon>
        <taxon>Euteleostomi</taxon>
        <taxon>Amphibia</taxon>
        <taxon>Batrachia</taxon>
        <taxon>Caudata</taxon>
        <taxon>Salamandroidea</taxon>
        <taxon>Salamandridae</taxon>
        <taxon>Pleurodelinae</taxon>
        <taxon>Pleurodeles</taxon>
    </lineage>
</organism>
<name>A0AAV7QCY9_PLEWA</name>
<accession>A0AAV7QCY9</accession>
<dbReference type="PANTHER" id="PTHR12019">
    <property type="entry name" value="LAMINA-ASSOCIATED POLYPEPTIDE THYMOPOIETIN"/>
    <property type="match status" value="1"/>
</dbReference>
<dbReference type="EMBL" id="JANPWB010000010">
    <property type="protein sequence ID" value="KAJ1138164.1"/>
    <property type="molecule type" value="Genomic_DNA"/>
</dbReference>
<dbReference type="SUPFAM" id="SSF63451">
    <property type="entry name" value="LEM domain"/>
    <property type="match status" value="1"/>
</dbReference>
<dbReference type="SMART" id="SM00540">
    <property type="entry name" value="LEM"/>
    <property type="match status" value="1"/>
</dbReference>
<evidence type="ECO:0000256" key="1">
    <source>
        <dbReference type="SAM" id="MobiDB-lite"/>
    </source>
</evidence>
<feature type="region of interest" description="Disordered" evidence="1">
    <location>
        <begin position="125"/>
        <end position="199"/>
    </location>
</feature>
<dbReference type="Gene3D" id="1.10.720.40">
    <property type="match status" value="1"/>
</dbReference>
<dbReference type="PANTHER" id="PTHR12019:SF9">
    <property type="entry name" value="THYMOPOIETIN"/>
    <property type="match status" value="1"/>
</dbReference>
<comment type="caution">
    <text evidence="3">The sequence shown here is derived from an EMBL/GenBank/DDBJ whole genome shotgun (WGS) entry which is preliminary data.</text>
</comment>
<evidence type="ECO:0000259" key="2">
    <source>
        <dbReference type="PROSITE" id="PS50954"/>
    </source>
</evidence>
<sequence>MFASQRGETTHRQDRAAGGAPAQHIAFHLRPEVEKELDQLEAASIIERVTGPTPWISPIVVARRPKQPGETVRVKSQRENKKIISKMDVQNLSDAELKDQLIKHGAMPGPILPTTRCVYEKKLKQLLDQGPPVPQTRQNGNGDMEQYSDSEEEDPRERRAQQARETTLADVSNSSIFNHSKTPFSPPSEASKSNTAFDSSFSVTRMVEQESTTYDNTC</sequence>
<feature type="domain" description="LEM" evidence="2">
    <location>
        <begin position="86"/>
        <end position="130"/>
    </location>
</feature>
<feature type="compositionally biased region" description="Polar residues" evidence="1">
    <location>
        <begin position="163"/>
        <end position="199"/>
    </location>
</feature>
<reference evidence="3" key="1">
    <citation type="journal article" date="2022" name="bioRxiv">
        <title>Sequencing and chromosome-scale assembly of the giantPleurodeles waltlgenome.</title>
        <authorList>
            <person name="Brown T."/>
            <person name="Elewa A."/>
            <person name="Iarovenko S."/>
            <person name="Subramanian E."/>
            <person name="Araus A.J."/>
            <person name="Petzold A."/>
            <person name="Susuki M."/>
            <person name="Suzuki K.-i.T."/>
            <person name="Hayashi T."/>
            <person name="Toyoda A."/>
            <person name="Oliveira C."/>
            <person name="Osipova E."/>
            <person name="Leigh N.D."/>
            <person name="Simon A."/>
            <person name="Yun M.H."/>
        </authorList>
    </citation>
    <scope>NUCLEOTIDE SEQUENCE</scope>
    <source>
        <strain evidence="3">20211129_DDA</strain>
        <tissue evidence="3">Liver</tissue>
    </source>
</reference>
<feature type="region of interest" description="Disordered" evidence="1">
    <location>
        <begin position="1"/>
        <end position="22"/>
    </location>
</feature>
<dbReference type="Proteomes" id="UP001066276">
    <property type="component" value="Chromosome 6"/>
</dbReference>
<dbReference type="CDD" id="cd12940">
    <property type="entry name" value="LEM_LAP2_LEMD1"/>
    <property type="match status" value="1"/>
</dbReference>
<dbReference type="InterPro" id="IPR011015">
    <property type="entry name" value="LEM/LEM-like_dom_sf"/>
</dbReference>
<dbReference type="AlphaFoldDB" id="A0AAV7QCY9"/>